<dbReference type="InterPro" id="IPR019734">
    <property type="entry name" value="TPR_rpt"/>
</dbReference>
<evidence type="ECO:0000256" key="3">
    <source>
        <dbReference type="PROSITE-ProRule" id="PRU00339"/>
    </source>
</evidence>
<dbReference type="EMBL" id="QXDC01000002">
    <property type="protein sequence ID" value="RIA46889.1"/>
    <property type="molecule type" value="Genomic_DNA"/>
</dbReference>
<evidence type="ECO:0000256" key="2">
    <source>
        <dbReference type="ARBA" id="ARBA00022803"/>
    </source>
</evidence>
<dbReference type="SUPFAM" id="SSF48452">
    <property type="entry name" value="TPR-like"/>
    <property type="match status" value="1"/>
</dbReference>
<keyword evidence="2 3" id="KW-0802">TPR repeat</keyword>
<organism evidence="4 5">
    <name type="scientific">Hephaestia caeni</name>
    <dbReference type="NCBI Taxonomy" id="645617"/>
    <lineage>
        <taxon>Bacteria</taxon>
        <taxon>Pseudomonadati</taxon>
        <taxon>Pseudomonadota</taxon>
        <taxon>Alphaproteobacteria</taxon>
        <taxon>Sphingomonadales</taxon>
        <taxon>Sphingomonadaceae</taxon>
        <taxon>Hephaestia</taxon>
    </lineage>
</organism>
<proteinExistence type="predicted"/>
<keyword evidence="5" id="KW-1185">Reference proteome</keyword>
<gene>
    <name evidence="4" type="ORF">DFR49_1449</name>
</gene>
<dbReference type="Gene3D" id="1.25.40.10">
    <property type="entry name" value="Tetratricopeptide repeat domain"/>
    <property type="match status" value="1"/>
</dbReference>
<dbReference type="PROSITE" id="PS50005">
    <property type="entry name" value="TPR"/>
    <property type="match status" value="1"/>
</dbReference>
<dbReference type="InterPro" id="IPR011990">
    <property type="entry name" value="TPR-like_helical_dom_sf"/>
</dbReference>
<dbReference type="Proteomes" id="UP000266568">
    <property type="component" value="Unassembled WGS sequence"/>
</dbReference>
<comment type="caution">
    <text evidence="4">The sequence shown here is derived from an EMBL/GenBank/DDBJ whole genome shotgun (WGS) entry which is preliminary data.</text>
</comment>
<protein>
    <submittedName>
        <fullName evidence="4">Tetratricopeptide repeat protein</fullName>
    </submittedName>
</protein>
<evidence type="ECO:0000313" key="4">
    <source>
        <dbReference type="EMBL" id="RIA46889.1"/>
    </source>
</evidence>
<evidence type="ECO:0000313" key="5">
    <source>
        <dbReference type="Proteomes" id="UP000266568"/>
    </source>
</evidence>
<accession>A0A397PG96</accession>
<keyword evidence="1" id="KW-0677">Repeat</keyword>
<dbReference type="Pfam" id="PF07719">
    <property type="entry name" value="TPR_2"/>
    <property type="match status" value="1"/>
</dbReference>
<evidence type="ECO:0000256" key="1">
    <source>
        <dbReference type="ARBA" id="ARBA00022737"/>
    </source>
</evidence>
<dbReference type="InterPro" id="IPR013105">
    <property type="entry name" value="TPR_2"/>
</dbReference>
<dbReference type="OrthoDB" id="7390129at2"/>
<name>A0A397PG96_9SPHN</name>
<dbReference type="AlphaFoldDB" id="A0A397PG96"/>
<sequence>MGWVWLIVIGAGTAGALALLGVGRGLWSLVGAALMLGATGYALQGRPGEAGSPAEADAQRIEIDPGIVKLRGAMMGNFTAETPYLAASDAMIRSGAPDAGAAVMLAGIRKMPRDMVLWTGLGDALAQHDGGVVSPASLFAFRRAMALAPKHPAPPFFLGLAYVRAGEFAEARPYWARALDLTPGDASYRPEIAVRLMLLDRFLAVANGEPPPE</sequence>
<reference evidence="4 5" key="1">
    <citation type="submission" date="2018-08" db="EMBL/GenBank/DDBJ databases">
        <title>Genomic Encyclopedia of Type Strains, Phase IV (KMG-IV): sequencing the most valuable type-strain genomes for metagenomic binning, comparative biology and taxonomic classification.</title>
        <authorList>
            <person name="Goeker M."/>
        </authorList>
    </citation>
    <scope>NUCLEOTIDE SEQUENCE [LARGE SCALE GENOMIC DNA]</scope>
    <source>
        <strain evidence="4 5">DSM 25527</strain>
    </source>
</reference>
<feature type="repeat" description="TPR" evidence="3">
    <location>
        <begin position="152"/>
        <end position="185"/>
    </location>
</feature>